<evidence type="ECO:0000313" key="2">
    <source>
        <dbReference type="EMBL" id="QEG02218.1"/>
    </source>
</evidence>
<reference evidence="2 3" key="1">
    <citation type="submission" date="2019-02" db="EMBL/GenBank/DDBJ databases">
        <title>Planctomycetal bacteria perform biofilm scaping via a novel small molecule.</title>
        <authorList>
            <person name="Jeske O."/>
            <person name="Boedeker C."/>
            <person name="Wiegand S."/>
            <person name="Breitling P."/>
            <person name="Kallscheuer N."/>
            <person name="Jogler M."/>
            <person name="Rohde M."/>
            <person name="Petersen J."/>
            <person name="Medema M.H."/>
            <person name="Surup F."/>
            <person name="Jogler C."/>
        </authorList>
    </citation>
    <scope>NUCLEOTIDE SEQUENCE [LARGE SCALE GENOMIC DNA]</scope>
    <source>
        <strain evidence="2 3">Mal15</strain>
    </source>
</reference>
<dbReference type="EMBL" id="CP036264">
    <property type="protein sequence ID" value="QEG02218.1"/>
    <property type="molecule type" value="Genomic_DNA"/>
</dbReference>
<accession>A0A5B9MT46</accession>
<dbReference type="KEGG" id="smam:Mal15_63030"/>
<dbReference type="InterPro" id="IPR011047">
    <property type="entry name" value="Quinoprotein_ADH-like_sf"/>
</dbReference>
<gene>
    <name evidence="2" type="ORF">Mal15_63030</name>
</gene>
<organism evidence="2 3">
    <name type="scientific">Stieleria maiorica</name>
    <dbReference type="NCBI Taxonomy" id="2795974"/>
    <lineage>
        <taxon>Bacteria</taxon>
        <taxon>Pseudomonadati</taxon>
        <taxon>Planctomycetota</taxon>
        <taxon>Planctomycetia</taxon>
        <taxon>Pirellulales</taxon>
        <taxon>Pirellulaceae</taxon>
        <taxon>Stieleria</taxon>
    </lineage>
</organism>
<feature type="domain" description="Pyrrolo-quinoline quinone repeat" evidence="1">
    <location>
        <begin position="643"/>
        <end position="811"/>
    </location>
</feature>
<evidence type="ECO:0000259" key="1">
    <source>
        <dbReference type="Pfam" id="PF13360"/>
    </source>
</evidence>
<dbReference type="RefSeq" id="WP_147871187.1">
    <property type="nucleotide sequence ID" value="NZ_CP036264.1"/>
</dbReference>
<name>A0A5B9MT46_9BACT</name>
<dbReference type="Gene3D" id="2.130.10.10">
    <property type="entry name" value="YVTN repeat-like/Quinoprotein amine dehydrogenase"/>
    <property type="match status" value="2"/>
</dbReference>
<dbReference type="InterPro" id="IPR002372">
    <property type="entry name" value="PQQ_rpt_dom"/>
</dbReference>
<dbReference type="InterPro" id="IPR018391">
    <property type="entry name" value="PQQ_b-propeller_rpt"/>
</dbReference>
<dbReference type="SMART" id="SM00564">
    <property type="entry name" value="PQQ"/>
    <property type="match status" value="5"/>
</dbReference>
<dbReference type="AlphaFoldDB" id="A0A5B9MT46"/>
<dbReference type="Pfam" id="PF13360">
    <property type="entry name" value="PQQ_2"/>
    <property type="match status" value="1"/>
</dbReference>
<sequence length="993" mass="108837">MMLRFAFPAIFAAMTLCSVQTVFGGQADEDLRRMQIDKGIVVVVGLPGGQADYLIDLCRSSDLTIYCQTNDADLADAARRAADAAGYLGSRLFVDLGSPRSIQLGNNIADRVLVYGTDAPSSEEVLRTLRPRGIAFLGDQTITKPVPEGVDDWSHPYHGPDNNPQSDDQLVRGSLRTQFIGYPKFSPMPEQTVVAGGRIYKAMGHIAHKANQNEMLNTLLCINAYNGTILWRRPLSPGFMLHRNTMVATDDALYLGDHEACKIIDGQTGETIDEIKVDSEISDGPVWKWMAMRHGILFALVGNPEAKLETQRAIRRGLGHWPWGMWDGHDYNDPRTSFGFGRTVVAIDLKTKERLWHYRDDEFLDARAVCMNDSQIFCYCPGKFLASIDRYTGKLNWKNTDKDLLDAIGDNQKAQHYITGYATSCYMKCSEDYLFFAGPQRARMVVASAHDGKLAWTHETGNLQLVLRDDGVWAAGPQKSESGMKFDYKTGEVLATFPARRACTRATGCADSIFYRASGGTVRVLTESNTAQHIDPMRPPCQDGVIVAGGHLYWGPWMCGCQLSLYGNIALRPGDDAANEVDDSVEPKLVRGDTNAAVAPLDIDPDDWSTYRGNNARTDVSNVTIPEQVRPGWATQVCRNALPTAPVTADGMVFIADRTGVVQAFDGDGDRVWKAYTAGPIYYPPAVANDRVYVGSADGRVYAFAAGDGRFLWSYRVGPKSDRILVYDHLISAWPVAGGVVVDGDTVYAAAGITHYDGTHVVALDATTGALKVSNTTSGTLQQEVNNGISLQGNLTIVDGELRFLAGGVYETARYDLKTLECLNTPKAQVNSQFRTAFYPYYPDYGKYVSLDYQCGDGCQLSHDASYEGSQFVNLARQPPLAPGTPKPYKEAARWIRRGGQAPEAIWQDKGNRRFNSFAVTDDTLLATGHPDGNEADAFLVSINTSDGSDRWIHPLPALAVKGGTSIDHMGRIYVALENGQLLCFDPVDPAAN</sequence>
<keyword evidence="3" id="KW-1185">Reference proteome</keyword>
<dbReference type="PANTHER" id="PTHR34512">
    <property type="entry name" value="CELL SURFACE PROTEIN"/>
    <property type="match status" value="1"/>
</dbReference>
<evidence type="ECO:0000313" key="3">
    <source>
        <dbReference type="Proteomes" id="UP000321353"/>
    </source>
</evidence>
<protein>
    <submittedName>
        <fullName evidence="2">Outer membrane biogenesis protein BamB</fullName>
    </submittedName>
</protein>
<proteinExistence type="predicted"/>
<dbReference type="InterPro" id="IPR015943">
    <property type="entry name" value="WD40/YVTN_repeat-like_dom_sf"/>
</dbReference>
<dbReference type="Proteomes" id="UP000321353">
    <property type="component" value="Chromosome"/>
</dbReference>
<dbReference type="PANTHER" id="PTHR34512:SF30">
    <property type="entry name" value="OUTER MEMBRANE PROTEIN ASSEMBLY FACTOR BAMB"/>
    <property type="match status" value="1"/>
</dbReference>
<dbReference type="SUPFAM" id="SSF50998">
    <property type="entry name" value="Quinoprotein alcohol dehydrogenase-like"/>
    <property type="match status" value="2"/>
</dbReference>